<dbReference type="Proteomes" id="UP000076154">
    <property type="component" value="Unassembled WGS sequence"/>
</dbReference>
<dbReference type="EMBL" id="LUEZ02000053">
    <property type="protein sequence ID" value="RDB21944.1"/>
    <property type="molecule type" value="Genomic_DNA"/>
</dbReference>
<dbReference type="PANTHER" id="PTHR31121:SF6">
    <property type="entry name" value="ALPHA-1,2 MANNOSYLTRANSFERASE KTR1"/>
    <property type="match status" value="1"/>
</dbReference>
<dbReference type="Gene3D" id="3.90.550.10">
    <property type="entry name" value="Spore Coat Polysaccharide Biosynthesis Protein SpsA, Chain A"/>
    <property type="match status" value="1"/>
</dbReference>
<sequence>PLAAFESGRKQAGGRALGIVHNDEERVLRIVSDAKLVKLAPHFMILHPEFIAISNSIKFLSDNGGSTYNLCHFWSNFEIADMEFWRSTAYTAFFEYLDSKGGFYYVVSAPKTFV</sequence>
<dbReference type="OrthoDB" id="439943at2759"/>
<dbReference type="InParanoid" id="A0A369JRH4"/>
<feature type="non-terminal residue" evidence="3">
    <location>
        <position position="1"/>
    </location>
</feature>
<reference evidence="3" key="1">
    <citation type="submission" date="2018-04" db="EMBL/GenBank/DDBJ databases">
        <title>Whole genome sequencing of Hypsizygus marmoreus.</title>
        <authorList>
            <person name="Choi I.-G."/>
            <person name="Min B."/>
            <person name="Kim J.-G."/>
            <person name="Kim S."/>
            <person name="Oh Y.-L."/>
            <person name="Kong W.-S."/>
            <person name="Park H."/>
            <person name="Jeong J."/>
            <person name="Song E.-S."/>
        </authorList>
    </citation>
    <scope>NUCLEOTIDE SEQUENCE [LARGE SCALE GENOMIC DNA]</scope>
    <source>
        <strain evidence="3">51987-8</strain>
    </source>
</reference>
<keyword evidence="4" id="KW-1185">Reference proteome</keyword>
<dbReference type="InterPro" id="IPR002685">
    <property type="entry name" value="Glyco_trans_15"/>
</dbReference>
<dbReference type="AlphaFoldDB" id="A0A369JRH4"/>
<dbReference type="GO" id="GO:0005794">
    <property type="term" value="C:Golgi apparatus"/>
    <property type="evidence" value="ECO:0007669"/>
    <property type="project" value="TreeGrafter"/>
</dbReference>
<accession>A0A369JRH4</accession>
<keyword evidence="3" id="KW-0328">Glycosyltransferase</keyword>
<keyword evidence="2" id="KW-0808">Transferase</keyword>
<name>A0A369JRH4_HYPMA</name>
<evidence type="ECO:0000313" key="3">
    <source>
        <dbReference type="EMBL" id="RDB21944.1"/>
    </source>
</evidence>
<dbReference type="GO" id="GO:0000026">
    <property type="term" value="F:alpha-1,2-mannosyltransferase activity"/>
    <property type="evidence" value="ECO:0007669"/>
    <property type="project" value="TreeGrafter"/>
</dbReference>
<dbReference type="GO" id="GO:0016020">
    <property type="term" value="C:membrane"/>
    <property type="evidence" value="ECO:0007669"/>
    <property type="project" value="InterPro"/>
</dbReference>
<dbReference type="Pfam" id="PF01793">
    <property type="entry name" value="Glyco_transf_15"/>
    <property type="match status" value="1"/>
</dbReference>
<comment type="caution">
    <text evidence="3">The sequence shown here is derived from an EMBL/GenBank/DDBJ whole genome shotgun (WGS) entry which is preliminary data.</text>
</comment>
<dbReference type="STRING" id="39966.A0A369JRH4"/>
<comment type="similarity">
    <text evidence="1">Belongs to the glycosyltransferase 15 family.</text>
</comment>
<gene>
    <name evidence="3" type="primary">KTR1_0</name>
    <name evidence="3" type="ORF">Hypma_010821</name>
</gene>
<dbReference type="SUPFAM" id="SSF53448">
    <property type="entry name" value="Nucleotide-diphospho-sugar transferases"/>
    <property type="match status" value="1"/>
</dbReference>
<protein>
    <submittedName>
        <fullName evidence="3">Alpha-1,2 mannosyltransferase KTR1</fullName>
    </submittedName>
</protein>
<dbReference type="PANTHER" id="PTHR31121">
    <property type="entry name" value="ALPHA-1,2 MANNOSYLTRANSFERASE KTR1"/>
    <property type="match status" value="1"/>
</dbReference>
<dbReference type="InterPro" id="IPR029044">
    <property type="entry name" value="Nucleotide-diphossugar_trans"/>
</dbReference>
<dbReference type="GO" id="GO:0000032">
    <property type="term" value="P:cell wall mannoprotein biosynthetic process"/>
    <property type="evidence" value="ECO:0007669"/>
    <property type="project" value="TreeGrafter"/>
</dbReference>
<organism evidence="3 4">
    <name type="scientific">Hypsizygus marmoreus</name>
    <name type="common">White beech mushroom</name>
    <name type="synonym">Agaricus marmoreus</name>
    <dbReference type="NCBI Taxonomy" id="39966"/>
    <lineage>
        <taxon>Eukaryota</taxon>
        <taxon>Fungi</taxon>
        <taxon>Dikarya</taxon>
        <taxon>Basidiomycota</taxon>
        <taxon>Agaricomycotina</taxon>
        <taxon>Agaricomycetes</taxon>
        <taxon>Agaricomycetidae</taxon>
        <taxon>Agaricales</taxon>
        <taxon>Tricholomatineae</taxon>
        <taxon>Lyophyllaceae</taxon>
        <taxon>Hypsizygus</taxon>
    </lineage>
</organism>
<evidence type="ECO:0000256" key="2">
    <source>
        <dbReference type="ARBA" id="ARBA00022679"/>
    </source>
</evidence>
<proteinExistence type="inferred from homology"/>
<evidence type="ECO:0000256" key="1">
    <source>
        <dbReference type="ARBA" id="ARBA00007677"/>
    </source>
</evidence>
<dbReference type="GO" id="GO:0006487">
    <property type="term" value="P:protein N-linked glycosylation"/>
    <property type="evidence" value="ECO:0007669"/>
    <property type="project" value="TreeGrafter"/>
</dbReference>
<evidence type="ECO:0000313" key="4">
    <source>
        <dbReference type="Proteomes" id="UP000076154"/>
    </source>
</evidence>